<dbReference type="PROSITE" id="PS50937">
    <property type="entry name" value="HTH_MERR_2"/>
    <property type="match status" value="1"/>
</dbReference>
<name>A0ABV1JBV5_9ACTN</name>
<keyword evidence="2" id="KW-0805">Transcription regulation</keyword>
<evidence type="ECO:0000313" key="8">
    <source>
        <dbReference type="Proteomes" id="UP001487305"/>
    </source>
</evidence>
<reference evidence="7 8" key="1">
    <citation type="submission" date="2024-04" db="EMBL/GenBank/DDBJ databases">
        <title>Human intestinal bacterial collection.</title>
        <authorList>
            <person name="Pauvert C."/>
            <person name="Hitch T.C.A."/>
            <person name="Clavel T."/>
        </authorList>
    </citation>
    <scope>NUCLEOTIDE SEQUENCE [LARGE SCALE GENOMIC DNA]</scope>
    <source>
        <strain evidence="7 8">CLA-KB-H42</strain>
    </source>
</reference>
<feature type="domain" description="HTH merR-type" evidence="6">
    <location>
        <begin position="2"/>
        <end position="71"/>
    </location>
</feature>
<sequence>MLYTIGDAAKKMGLSASTIRYYDKEGLLPHMNRSESGIRMFTEDDFEWIQVVERLKKSGLSIKEIKQYVDLYLKGDSTLEERRELFYARKKILEEQMESLRQTLDFLTYKCWFYDTAVEAGTADVPHEMDPADMPDDIREIKLRCGVSKY</sequence>
<dbReference type="SMART" id="SM00422">
    <property type="entry name" value="HTH_MERR"/>
    <property type="match status" value="1"/>
</dbReference>
<feature type="coiled-coil region" evidence="5">
    <location>
        <begin position="83"/>
        <end position="110"/>
    </location>
</feature>
<protein>
    <submittedName>
        <fullName evidence="7">MerR family transcriptional regulator</fullName>
    </submittedName>
</protein>
<keyword evidence="1" id="KW-0678">Repressor</keyword>
<dbReference type="CDD" id="cd01109">
    <property type="entry name" value="HTH_YyaN"/>
    <property type="match status" value="1"/>
</dbReference>
<dbReference type="RefSeq" id="WP_102374573.1">
    <property type="nucleotide sequence ID" value="NZ_DBFADM010000007.1"/>
</dbReference>
<dbReference type="Gene3D" id="1.10.1660.10">
    <property type="match status" value="1"/>
</dbReference>
<dbReference type="PRINTS" id="PR00040">
    <property type="entry name" value="HTHMERR"/>
</dbReference>
<dbReference type="InterPro" id="IPR047057">
    <property type="entry name" value="MerR_fam"/>
</dbReference>
<dbReference type="PANTHER" id="PTHR30204">
    <property type="entry name" value="REDOX-CYCLING DRUG-SENSING TRANSCRIPTIONAL ACTIVATOR SOXR"/>
    <property type="match status" value="1"/>
</dbReference>
<organism evidence="7 8">
    <name type="scientific">Raoultibacter massiliensis</name>
    <dbReference type="NCBI Taxonomy" id="1852371"/>
    <lineage>
        <taxon>Bacteria</taxon>
        <taxon>Bacillati</taxon>
        <taxon>Actinomycetota</taxon>
        <taxon>Coriobacteriia</taxon>
        <taxon>Eggerthellales</taxon>
        <taxon>Eggerthellaceae</taxon>
        <taxon>Raoultibacter</taxon>
    </lineage>
</organism>
<keyword evidence="3" id="KW-0238">DNA-binding</keyword>
<evidence type="ECO:0000256" key="2">
    <source>
        <dbReference type="ARBA" id="ARBA00023015"/>
    </source>
</evidence>
<keyword evidence="5" id="KW-0175">Coiled coil</keyword>
<keyword evidence="8" id="KW-1185">Reference proteome</keyword>
<dbReference type="InterPro" id="IPR009061">
    <property type="entry name" value="DNA-bd_dom_put_sf"/>
</dbReference>
<evidence type="ECO:0000313" key="7">
    <source>
        <dbReference type="EMBL" id="MEQ3362558.1"/>
    </source>
</evidence>
<dbReference type="EMBL" id="JBBNOP010000004">
    <property type="protein sequence ID" value="MEQ3362558.1"/>
    <property type="molecule type" value="Genomic_DNA"/>
</dbReference>
<proteinExistence type="predicted"/>
<comment type="caution">
    <text evidence="7">The sequence shown here is derived from an EMBL/GenBank/DDBJ whole genome shotgun (WGS) entry which is preliminary data.</text>
</comment>
<evidence type="ECO:0000259" key="6">
    <source>
        <dbReference type="PROSITE" id="PS50937"/>
    </source>
</evidence>
<accession>A0ABV1JBV5</accession>
<dbReference type="Proteomes" id="UP001487305">
    <property type="component" value="Unassembled WGS sequence"/>
</dbReference>
<dbReference type="SUPFAM" id="SSF46955">
    <property type="entry name" value="Putative DNA-binding domain"/>
    <property type="match status" value="1"/>
</dbReference>
<evidence type="ECO:0000256" key="4">
    <source>
        <dbReference type="ARBA" id="ARBA00023163"/>
    </source>
</evidence>
<dbReference type="PANTHER" id="PTHR30204:SF69">
    <property type="entry name" value="MERR-FAMILY TRANSCRIPTIONAL REGULATOR"/>
    <property type="match status" value="1"/>
</dbReference>
<gene>
    <name evidence="7" type="ORF">AAA083_06180</name>
</gene>
<evidence type="ECO:0000256" key="5">
    <source>
        <dbReference type="SAM" id="Coils"/>
    </source>
</evidence>
<dbReference type="InterPro" id="IPR000551">
    <property type="entry name" value="MerR-type_HTH_dom"/>
</dbReference>
<keyword evidence="4" id="KW-0804">Transcription</keyword>
<dbReference type="Pfam" id="PF13411">
    <property type="entry name" value="MerR_1"/>
    <property type="match status" value="1"/>
</dbReference>
<evidence type="ECO:0000256" key="1">
    <source>
        <dbReference type="ARBA" id="ARBA00022491"/>
    </source>
</evidence>
<evidence type="ECO:0000256" key="3">
    <source>
        <dbReference type="ARBA" id="ARBA00023125"/>
    </source>
</evidence>